<keyword evidence="5" id="KW-1185">Reference proteome</keyword>
<dbReference type="InterPro" id="IPR050261">
    <property type="entry name" value="FrsA_esterase"/>
</dbReference>
<dbReference type="EMBL" id="BAAAFZ010000117">
    <property type="protein sequence ID" value="GAA0607230.1"/>
    <property type="molecule type" value="Genomic_DNA"/>
</dbReference>
<protein>
    <submittedName>
        <fullName evidence="4">Dienelactone hydrolase family protein</fullName>
    </submittedName>
</protein>
<accession>A0ABN1GA44</accession>
<sequence length="337" mass="34863">MLKTAAQLLAALVGLSVLLPARAPGAQTPTGQTPGRIEVIPIRSATLTGEEFLRGGASGREALLAGELRLPATATGAGAAAKVPAVVLVHGSGGISGSIDLWARDLNAAGLAVFVLDSFSGRGITSTVADQNQLHSLAMMVDAYRALDALSRHPRIRADRIAVLGFSKGAVASVYSAVERFRQAHAADGGQRFAAHVGLYTLCNVSYRDDARVSAAPIRLFHGAADDYVAVDPCRGYVARLKEAGADAALTEYAGAHHGFDSPLIAPLVPVPNAQTTRNCRLAEDAAGAVRNASTGEVYALERDPCVEKGAHVGHHAEAAAAVRGAAREFLAATLLR</sequence>
<keyword evidence="2" id="KW-0732">Signal</keyword>
<name>A0ABN1GA44_9PROT</name>
<gene>
    <name evidence="4" type="ORF">GCM10009416_50270</name>
</gene>
<dbReference type="PANTHER" id="PTHR22946">
    <property type="entry name" value="DIENELACTONE HYDROLASE DOMAIN-CONTAINING PROTEIN-RELATED"/>
    <property type="match status" value="1"/>
</dbReference>
<dbReference type="Gene3D" id="3.40.50.1820">
    <property type="entry name" value="alpha/beta hydrolase"/>
    <property type="match status" value="1"/>
</dbReference>
<dbReference type="GO" id="GO:0016787">
    <property type="term" value="F:hydrolase activity"/>
    <property type="evidence" value="ECO:0007669"/>
    <property type="project" value="UniProtKB-KW"/>
</dbReference>
<reference evidence="4 5" key="1">
    <citation type="journal article" date="2019" name="Int. J. Syst. Evol. Microbiol.">
        <title>The Global Catalogue of Microorganisms (GCM) 10K type strain sequencing project: providing services to taxonomists for standard genome sequencing and annotation.</title>
        <authorList>
            <consortium name="The Broad Institute Genomics Platform"/>
            <consortium name="The Broad Institute Genome Sequencing Center for Infectious Disease"/>
            <person name="Wu L."/>
            <person name="Ma J."/>
        </authorList>
    </citation>
    <scope>NUCLEOTIDE SEQUENCE [LARGE SCALE GENOMIC DNA]</scope>
    <source>
        <strain evidence="4 5">JCM 9933</strain>
    </source>
</reference>
<feature type="chain" id="PRO_5045625838" evidence="2">
    <location>
        <begin position="24"/>
        <end position="337"/>
    </location>
</feature>
<evidence type="ECO:0000313" key="4">
    <source>
        <dbReference type="EMBL" id="GAA0607230.1"/>
    </source>
</evidence>
<organism evidence="4 5">
    <name type="scientific">Craurococcus roseus</name>
    <dbReference type="NCBI Taxonomy" id="77585"/>
    <lineage>
        <taxon>Bacteria</taxon>
        <taxon>Pseudomonadati</taxon>
        <taxon>Pseudomonadota</taxon>
        <taxon>Alphaproteobacteria</taxon>
        <taxon>Acetobacterales</taxon>
        <taxon>Acetobacteraceae</taxon>
        <taxon>Craurococcus</taxon>
    </lineage>
</organism>
<dbReference type="PANTHER" id="PTHR22946:SF9">
    <property type="entry name" value="POLYKETIDE TRANSFERASE AF380"/>
    <property type="match status" value="1"/>
</dbReference>
<evidence type="ECO:0000313" key="5">
    <source>
        <dbReference type="Proteomes" id="UP001501588"/>
    </source>
</evidence>
<dbReference type="RefSeq" id="WP_343898220.1">
    <property type="nucleotide sequence ID" value="NZ_BAAAFZ010000117.1"/>
</dbReference>
<comment type="caution">
    <text evidence="4">The sequence shown here is derived from an EMBL/GenBank/DDBJ whole genome shotgun (WGS) entry which is preliminary data.</text>
</comment>
<evidence type="ECO:0000256" key="1">
    <source>
        <dbReference type="ARBA" id="ARBA00022801"/>
    </source>
</evidence>
<evidence type="ECO:0000259" key="3">
    <source>
        <dbReference type="Pfam" id="PF01738"/>
    </source>
</evidence>
<dbReference type="Proteomes" id="UP001501588">
    <property type="component" value="Unassembled WGS sequence"/>
</dbReference>
<keyword evidence="1 4" id="KW-0378">Hydrolase</keyword>
<dbReference type="Pfam" id="PF01738">
    <property type="entry name" value="DLH"/>
    <property type="match status" value="1"/>
</dbReference>
<proteinExistence type="predicted"/>
<evidence type="ECO:0000256" key="2">
    <source>
        <dbReference type="SAM" id="SignalP"/>
    </source>
</evidence>
<feature type="domain" description="Dienelactone hydrolase" evidence="3">
    <location>
        <begin position="79"/>
        <end position="262"/>
    </location>
</feature>
<dbReference type="InterPro" id="IPR029058">
    <property type="entry name" value="AB_hydrolase_fold"/>
</dbReference>
<dbReference type="InterPro" id="IPR002925">
    <property type="entry name" value="Dienelactn_hydro"/>
</dbReference>
<dbReference type="SUPFAM" id="SSF53474">
    <property type="entry name" value="alpha/beta-Hydrolases"/>
    <property type="match status" value="1"/>
</dbReference>
<feature type="signal peptide" evidence="2">
    <location>
        <begin position="1"/>
        <end position="23"/>
    </location>
</feature>